<comment type="caution">
    <text evidence="1">The sequence shown here is derived from an EMBL/GenBank/DDBJ whole genome shotgun (WGS) entry which is preliminary data.</text>
</comment>
<proteinExistence type="predicted"/>
<evidence type="ECO:0000313" key="1">
    <source>
        <dbReference type="EMBL" id="CAG9950472.1"/>
    </source>
</evidence>
<dbReference type="EMBL" id="CADEHS020000174">
    <property type="protein sequence ID" value="CAG9950472.1"/>
    <property type="molecule type" value="Genomic_DNA"/>
</dbReference>
<gene>
    <name evidence="1" type="ORF">CRV2_00022230</name>
</gene>
<keyword evidence="2" id="KW-1185">Reference proteome</keyword>
<evidence type="ECO:0000313" key="2">
    <source>
        <dbReference type="Proteomes" id="UP000836387"/>
    </source>
</evidence>
<reference evidence="1" key="1">
    <citation type="submission" date="2020-04" db="EMBL/GenBank/DDBJ databases">
        <authorList>
            <person name="Broberg M."/>
        </authorList>
    </citation>
    <scope>NUCLEOTIDE SEQUENCE</scope>
</reference>
<dbReference type="Proteomes" id="UP000836387">
    <property type="component" value="Unassembled WGS sequence"/>
</dbReference>
<name>A0ACA9UBK8_BIOOC</name>
<reference evidence="1" key="2">
    <citation type="submission" date="2021-10" db="EMBL/GenBank/DDBJ databases">
        <authorList>
            <person name="Piombo E."/>
        </authorList>
    </citation>
    <scope>NUCLEOTIDE SEQUENCE</scope>
</reference>
<sequence length="159" mass="18275">MLSIEDHCLQETAVTPHWTPGGDSFWYRQKLDDDKYQFMFVHAADKIFRPAFDHGKLAKELGQKTGIDLITISFLSSGLKLHQTGKKWEYETELVEWDGPFKQESNSLMQVEEPSDALSTSPVRVRFTNQTEGTLNLIWINFEGEPKHYGAIRPDEARS</sequence>
<accession>A0ACA9UBK8</accession>
<organism evidence="1 2">
    <name type="scientific">Clonostachys rosea f. rosea IK726</name>
    <dbReference type="NCBI Taxonomy" id="1349383"/>
    <lineage>
        <taxon>Eukaryota</taxon>
        <taxon>Fungi</taxon>
        <taxon>Dikarya</taxon>
        <taxon>Ascomycota</taxon>
        <taxon>Pezizomycotina</taxon>
        <taxon>Sordariomycetes</taxon>
        <taxon>Hypocreomycetidae</taxon>
        <taxon>Hypocreales</taxon>
        <taxon>Bionectriaceae</taxon>
        <taxon>Clonostachys</taxon>
    </lineage>
</organism>
<protein>
    <submittedName>
        <fullName evidence="1">Uncharacterized protein</fullName>
    </submittedName>
</protein>